<feature type="domain" description="JmjC" evidence="7">
    <location>
        <begin position="1610"/>
        <end position="1775"/>
    </location>
</feature>
<dbReference type="PROSITE" id="PS51183">
    <property type="entry name" value="JMJN"/>
    <property type="match status" value="1"/>
</dbReference>
<name>A0A2A3EJT1_APICC</name>
<feature type="region of interest" description="Disordered" evidence="4">
    <location>
        <begin position="632"/>
        <end position="658"/>
    </location>
</feature>
<dbReference type="PROSITE" id="PS51011">
    <property type="entry name" value="ARID"/>
    <property type="match status" value="1"/>
</dbReference>
<dbReference type="GO" id="GO:0003677">
    <property type="term" value="F:DNA binding"/>
    <property type="evidence" value="ECO:0007669"/>
    <property type="project" value="InterPro"/>
</dbReference>
<dbReference type="Pfam" id="PF02928">
    <property type="entry name" value="zf-C5HC2"/>
    <property type="match status" value="1"/>
</dbReference>
<feature type="compositionally biased region" description="Acidic residues" evidence="4">
    <location>
        <begin position="1514"/>
        <end position="1526"/>
    </location>
</feature>
<dbReference type="PROSITE" id="PS51184">
    <property type="entry name" value="JMJC"/>
    <property type="match status" value="1"/>
</dbReference>
<dbReference type="Gene3D" id="1.10.150.60">
    <property type="entry name" value="ARID DNA-binding domain"/>
    <property type="match status" value="1"/>
</dbReference>
<dbReference type="InterPro" id="IPR001606">
    <property type="entry name" value="ARID_dom"/>
</dbReference>
<dbReference type="SUPFAM" id="SSF46774">
    <property type="entry name" value="ARID-like"/>
    <property type="match status" value="1"/>
</dbReference>
<dbReference type="GO" id="GO:0000785">
    <property type="term" value="C:chromatin"/>
    <property type="evidence" value="ECO:0007669"/>
    <property type="project" value="TreeGrafter"/>
</dbReference>
<dbReference type="InterPro" id="IPR036431">
    <property type="entry name" value="ARID_dom_sf"/>
</dbReference>
<dbReference type="SMART" id="SM00501">
    <property type="entry name" value="BRIGHT"/>
    <property type="match status" value="1"/>
</dbReference>
<feature type="domain" description="ARID" evidence="5">
    <location>
        <begin position="1391"/>
        <end position="1483"/>
    </location>
</feature>
<keyword evidence="2" id="KW-0539">Nucleus</keyword>
<accession>A0A2A3EJT1</accession>
<evidence type="ECO:0000313" key="9">
    <source>
        <dbReference type="Proteomes" id="UP000242457"/>
    </source>
</evidence>
<keyword evidence="3" id="KW-0175">Coiled coil</keyword>
<evidence type="ECO:0000259" key="5">
    <source>
        <dbReference type="PROSITE" id="PS51011"/>
    </source>
</evidence>
<evidence type="ECO:0000256" key="3">
    <source>
        <dbReference type="SAM" id="Coils"/>
    </source>
</evidence>
<evidence type="ECO:0000256" key="4">
    <source>
        <dbReference type="SAM" id="MobiDB-lite"/>
    </source>
</evidence>
<dbReference type="SMART" id="SM01014">
    <property type="entry name" value="ARID"/>
    <property type="match status" value="1"/>
</dbReference>
<dbReference type="Pfam" id="PF02375">
    <property type="entry name" value="JmjN"/>
    <property type="match status" value="1"/>
</dbReference>
<dbReference type="InterPro" id="IPR003349">
    <property type="entry name" value="JmjN"/>
</dbReference>
<evidence type="ECO:0000313" key="8">
    <source>
        <dbReference type="EMBL" id="PBC31958.1"/>
    </source>
</evidence>
<comment type="subcellular location">
    <subcellularLocation>
        <location evidence="1">Nucleus</location>
    </subcellularLocation>
</comment>
<dbReference type="Proteomes" id="UP000242457">
    <property type="component" value="Unassembled WGS sequence"/>
</dbReference>
<dbReference type="InterPro" id="IPR004198">
    <property type="entry name" value="Znf_C5HC2"/>
</dbReference>
<dbReference type="FunFam" id="1.10.150.60:FF:000012">
    <property type="entry name" value="Blast:Protein Jumonji"/>
    <property type="match status" value="1"/>
</dbReference>
<keyword evidence="9" id="KW-1185">Reference proteome</keyword>
<feature type="region of interest" description="Disordered" evidence="4">
    <location>
        <begin position="1"/>
        <end position="30"/>
    </location>
</feature>
<feature type="domain" description="JmjN" evidence="6">
    <location>
        <begin position="1327"/>
        <end position="1368"/>
    </location>
</feature>
<evidence type="ECO:0000256" key="1">
    <source>
        <dbReference type="ARBA" id="ARBA00004123"/>
    </source>
</evidence>
<dbReference type="GO" id="GO:0006338">
    <property type="term" value="P:chromatin remodeling"/>
    <property type="evidence" value="ECO:0007669"/>
    <property type="project" value="TreeGrafter"/>
</dbReference>
<dbReference type="STRING" id="94128.A0A2A3EJT1"/>
<dbReference type="PANTHER" id="PTHR10694">
    <property type="entry name" value="LYSINE-SPECIFIC DEMETHYLASE"/>
    <property type="match status" value="1"/>
</dbReference>
<dbReference type="EMBL" id="KZ288223">
    <property type="protein sequence ID" value="PBC31958.1"/>
    <property type="molecule type" value="Genomic_DNA"/>
</dbReference>
<evidence type="ECO:0000259" key="6">
    <source>
        <dbReference type="PROSITE" id="PS51183"/>
    </source>
</evidence>
<feature type="region of interest" description="Disordered" evidence="4">
    <location>
        <begin position="1107"/>
        <end position="1136"/>
    </location>
</feature>
<feature type="compositionally biased region" description="Low complexity" evidence="4">
    <location>
        <begin position="948"/>
        <end position="983"/>
    </location>
</feature>
<evidence type="ECO:0000259" key="7">
    <source>
        <dbReference type="PROSITE" id="PS51184"/>
    </source>
</evidence>
<dbReference type="Pfam" id="PF01388">
    <property type="entry name" value="ARID"/>
    <property type="match status" value="1"/>
</dbReference>
<dbReference type="SMART" id="SM00558">
    <property type="entry name" value="JmjC"/>
    <property type="match status" value="1"/>
</dbReference>
<feature type="region of interest" description="Disordered" evidence="4">
    <location>
        <begin position="930"/>
        <end position="1043"/>
    </location>
</feature>
<dbReference type="InterPro" id="IPR003347">
    <property type="entry name" value="JmjC_dom"/>
</dbReference>
<feature type="compositionally biased region" description="Polar residues" evidence="4">
    <location>
        <begin position="1107"/>
        <end position="1125"/>
    </location>
</feature>
<evidence type="ECO:0000256" key="2">
    <source>
        <dbReference type="ARBA" id="ARBA00023242"/>
    </source>
</evidence>
<reference evidence="8 9" key="1">
    <citation type="submission" date="2014-07" db="EMBL/GenBank/DDBJ databases">
        <title>Genomic and transcriptomic analysis on Apis cerana provide comprehensive insights into honey bee biology.</title>
        <authorList>
            <person name="Diao Q."/>
            <person name="Sun L."/>
            <person name="Zheng H."/>
            <person name="Zheng H."/>
            <person name="Xu S."/>
            <person name="Wang S."/>
            <person name="Zeng Z."/>
            <person name="Hu F."/>
            <person name="Su S."/>
            <person name="Wu J."/>
        </authorList>
    </citation>
    <scope>NUCLEOTIDE SEQUENCE [LARGE SCALE GENOMIC DNA]</scope>
    <source>
        <tissue evidence="8">Pupae without intestine</tissue>
    </source>
</reference>
<dbReference type="GO" id="GO:0005634">
    <property type="term" value="C:nucleus"/>
    <property type="evidence" value="ECO:0007669"/>
    <property type="project" value="UniProtKB-SubCell"/>
</dbReference>
<dbReference type="SUPFAM" id="SSF51197">
    <property type="entry name" value="Clavaminate synthase-like"/>
    <property type="match status" value="1"/>
</dbReference>
<gene>
    <name evidence="8" type="ORF">APICC_02110</name>
</gene>
<sequence>MVLSRNDKRKRKEGDLVDLMDPLSESPKRTKVHAQRKFAQGATTVFNPSHTPIKDKEKTKPAVITELITHKRPNTEDFLTFLCFRGTSILPPSLNFFNVGNKKEKLDPKPIRTMIDKNITSTNISVENQKPESSQKTTTKVKPVITDKKKVPNTIKKNISTFKSATSTVQALKKKYQEQRLAKQRIKNKFKTSCVMRTRSCTERTLLKSVNKLAPRKFLPRIETKRLGLRSSVLADKTKKGPSKVKSISPKPKKKIIMKQKDSDTSNSDSTSEEEGPSEKSVPQIKRTIQKTVQKNICTRSKSEMRRITRSHSGTISPKNLCRRPTRKTKEAAAVYMEILGRKLVSPDLENDDNVSMDSFPELPNTRKISQTENEIKNKVKQSITKTTKNKDNKISSIHNTSNKRLDKTKTNKITFKSKRLIRVHKYCEVDSDEESISSNGTNNTRPVTRRSLGKLNKPINRYLRSSTKNMTTRIEVEDNVNIKPKSQVQNNLKFNKEKFVMKRKREQNTNKSLSEKINGLKQKEIKNTVIESTDSDEETLGMLLNKLKRKKNDNIQKDIINKNNDHKSEDKIEQPLKENLVKTDLSKISDDEESFRGFTKKAISKVLNSCQTHVNVNLLVTKKTNDKLETTKIEDEQTSNVTNKQENKRELSNNEPLLNTNSSMIHVVDNQHQKLEKDKLELPDLVSDEIEHKISMKNNEKECHHKTEISSIDMSLSTLHIRKEKVNMSTEQIEKWLNESSLAKEESKLEMENVSTFKYDACEKKTDISHLSISTKIQHLVRPVNVTLSKLTEKANIKDRINTYNKYASIIAGELQSDLKQHNELSNINVNKHNTNFKDINKGLNIKLNKDSCSGEEGEIGLKSDHTSVDNSNEKKLTEKKTIFQPRKPFLPKVKERKTVTPNANAFSPENESSVYAFESDTEVPVNTPFRRKIRESNKSNTNFNLSETNSSKSENNANKSKNNTNKFDNNANKFENNTNKFDNSNKFENITNKSENITNKSENITNKSENEVNKNIEKASKNNCERTYKENSNNSSKNENEIEIKNISNTTLNVNKFELPKNFATLANIQVLPLDKLTTTWSNVNCSTSIAVQVNLDDNVQTQKQITEGDVSQQKSTEISTQTESNNENDDENDSQVIYIPFAVTRNGPNLIQGQQLIQGVAVKLGTEGPNGPNQKVLLKAKLVTKPPSSIARCPPVGTVQPTTRSPSNSTLITDHSIPSTSSNITSIVSTSNSEFQSSSLNKNENILQTTSKQTIGTALNIGIEKLPKSPKTSRERKTSIDSNKNGKRCQIKTKHKSFENYSPTNNVTFPNAKDENNEARLVEAPTFHPSEKDFQDPLEYIDKIRPIAEKFGICRVVPPPNFKPECKVSDDMRFTAYNQYVHRMLHRWGPNVKEMMAIKKYLATQSITLTHPPWIGGMEVDLPHLYQTVQSLGGLKEVIEKKKWQKVADGMKIPKSAQDRVTKLDDIYCKYLLPYDTLSPEERGKLFDEVESEWIKKESKVLQRQNAPISENDEEEEDDSSDEIEECIVKGRNMPLNAFYRIARNTQRMWFGENQRSGNESEGASADEVETAFWKHVAERKRHVCVHAASIDSSGRGFGFSVAKNSPFARHPWNLKVLTNNAGSVLRALGPIMGVTVPTLHVGMLFSACCWYRDPHGLPWIEYLHTGAKKIWYGIPDEHNNNFREALSKMVPRYCKNKTIWLPSDTAMVPPELLVSNGVSLCQTVQEPGQFIIVFPKAFTSSICTGYVVSESVYFAQPSWLETAEQVFKDIQDSCEPSIFSFERLLFNIINDSRSHIEVLKQILPSVIKIREKEINYRKELESVGLTNKERLPLPDSGKRKKGKKVKEDDGDFECETCRANLFVSLVNNSQDDSVYCLLHALQLFNRKKQILKHFTLMYTYNEEELNDLIHKLEERIEAKSKKTNQIKQTK</sequence>
<feature type="region of interest" description="Disordered" evidence="4">
    <location>
        <begin position="233"/>
        <end position="288"/>
    </location>
</feature>
<feature type="compositionally biased region" description="Polar residues" evidence="4">
    <location>
        <begin position="984"/>
        <end position="1009"/>
    </location>
</feature>
<feature type="region of interest" description="Disordered" evidence="4">
    <location>
        <begin position="303"/>
        <end position="322"/>
    </location>
</feature>
<dbReference type="Pfam" id="PF02373">
    <property type="entry name" value="JmjC"/>
    <property type="match status" value="1"/>
</dbReference>
<dbReference type="OrthoDB" id="8951118at2759"/>
<feature type="region of interest" description="Disordered" evidence="4">
    <location>
        <begin position="1506"/>
        <end position="1526"/>
    </location>
</feature>
<feature type="coiled-coil region" evidence="3">
    <location>
        <begin position="1906"/>
        <end position="1933"/>
    </location>
</feature>
<feature type="region of interest" description="Disordered" evidence="4">
    <location>
        <begin position="1192"/>
        <end position="1220"/>
    </location>
</feature>
<dbReference type="SMART" id="SM00545">
    <property type="entry name" value="JmjN"/>
    <property type="match status" value="1"/>
</dbReference>
<feature type="compositionally biased region" description="Basic and acidic residues" evidence="4">
    <location>
        <begin position="1010"/>
        <end position="1031"/>
    </location>
</feature>
<dbReference type="PANTHER" id="PTHR10694:SF113">
    <property type="entry name" value="PROTEIN JUMONJI"/>
    <property type="match status" value="1"/>
</dbReference>
<dbReference type="GO" id="GO:0010468">
    <property type="term" value="P:regulation of gene expression"/>
    <property type="evidence" value="ECO:0007669"/>
    <property type="project" value="TreeGrafter"/>
</dbReference>
<feature type="compositionally biased region" description="Polar residues" evidence="4">
    <location>
        <begin position="1202"/>
        <end position="1216"/>
    </location>
</feature>
<proteinExistence type="predicted"/>
<organism evidence="8 9">
    <name type="scientific">Apis cerana cerana</name>
    <name type="common">Oriental honeybee</name>
    <dbReference type="NCBI Taxonomy" id="94128"/>
    <lineage>
        <taxon>Eukaryota</taxon>
        <taxon>Metazoa</taxon>
        <taxon>Ecdysozoa</taxon>
        <taxon>Arthropoda</taxon>
        <taxon>Hexapoda</taxon>
        <taxon>Insecta</taxon>
        <taxon>Pterygota</taxon>
        <taxon>Neoptera</taxon>
        <taxon>Endopterygota</taxon>
        <taxon>Hymenoptera</taxon>
        <taxon>Apocrita</taxon>
        <taxon>Aculeata</taxon>
        <taxon>Apoidea</taxon>
        <taxon>Anthophila</taxon>
        <taxon>Apidae</taxon>
        <taxon>Apis</taxon>
    </lineage>
</organism>
<dbReference type="CDD" id="cd16870">
    <property type="entry name" value="ARID_JARD2"/>
    <property type="match status" value="1"/>
</dbReference>
<dbReference type="Gene3D" id="2.60.120.650">
    <property type="entry name" value="Cupin"/>
    <property type="match status" value="1"/>
</dbReference>
<protein>
    <submittedName>
        <fullName evidence="8">Protein Jumonji</fullName>
    </submittedName>
</protein>